<dbReference type="EMBL" id="JACHJK010000002">
    <property type="protein sequence ID" value="MBB5925700.1"/>
    <property type="molecule type" value="Genomic_DNA"/>
</dbReference>
<gene>
    <name evidence="1" type="ORF">FHS34_001154</name>
</gene>
<sequence length="39" mass="4041">MGGSERTTGNGFAPAVTLASHPITLVPWGDTHFLRKGGC</sequence>
<organism evidence="1 2">
    <name type="scientific">Streptomyces echinatus</name>
    <dbReference type="NCBI Taxonomy" id="67293"/>
    <lineage>
        <taxon>Bacteria</taxon>
        <taxon>Bacillati</taxon>
        <taxon>Actinomycetota</taxon>
        <taxon>Actinomycetes</taxon>
        <taxon>Kitasatosporales</taxon>
        <taxon>Streptomycetaceae</taxon>
        <taxon>Streptomyces</taxon>
    </lineage>
</organism>
<dbReference type="AlphaFoldDB" id="A0A7W9PPY2"/>
<accession>A0A7W9PPY2</accession>
<name>A0A7W9PPY2_9ACTN</name>
<keyword evidence="2" id="KW-1185">Reference proteome</keyword>
<reference evidence="1 2" key="1">
    <citation type="submission" date="2020-08" db="EMBL/GenBank/DDBJ databases">
        <title>Genomic Encyclopedia of Type Strains, Phase III (KMG-III): the genomes of soil and plant-associated and newly described type strains.</title>
        <authorList>
            <person name="Whitman W."/>
        </authorList>
    </citation>
    <scope>NUCLEOTIDE SEQUENCE [LARGE SCALE GENOMIC DNA]</scope>
    <source>
        <strain evidence="1 2">CECT 3313</strain>
    </source>
</reference>
<comment type="caution">
    <text evidence="1">The sequence shown here is derived from an EMBL/GenBank/DDBJ whole genome shotgun (WGS) entry which is preliminary data.</text>
</comment>
<dbReference type="Proteomes" id="UP000585836">
    <property type="component" value="Unassembled WGS sequence"/>
</dbReference>
<protein>
    <submittedName>
        <fullName evidence="1">Uncharacterized protein</fullName>
    </submittedName>
</protein>
<evidence type="ECO:0000313" key="2">
    <source>
        <dbReference type="Proteomes" id="UP000585836"/>
    </source>
</evidence>
<proteinExistence type="predicted"/>
<evidence type="ECO:0000313" key="1">
    <source>
        <dbReference type="EMBL" id="MBB5925700.1"/>
    </source>
</evidence>